<dbReference type="Pfam" id="PF17680">
    <property type="entry name" value="FlgO"/>
    <property type="match status" value="1"/>
</dbReference>
<evidence type="ECO:0000259" key="2">
    <source>
        <dbReference type="Pfam" id="PF17680"/>
    </source>
</evidence>
<organism evidence="3 4">
    <name type="scientific">Marinobacterium lutimaris</name>
    <dbReference type="NCBI Taxonomy" id="568106"/>
    <lineage>
        <taxon>Bacteria</taxon>
        <taxon>Pseudomonadati</taxon>
        <taxon>Pseudomonadota</taxon>
        <taxon>Gammaproteobacteria</taxon>
        <taxon>Oceanospirillales</taxon>
        <taxon>Oceanospirillaceae</taxon>
        <taxon>Marinobacterium</taxon>
    </lineage>
</organism>
<dbReference type="AlphaFoldDB" id="A0A1H6BJJ1"/>
<name>A0A1H6BJJ1_9GAMM</name>
<evidence type="ECO:0000313" key="3">
    <source>
        <dbReference type="EMBL" id="SEG60824.1"/>
    </source>
</evidence>
<evidence type="ECO:0000313" key="4">
    <source>
        <dbReference type="Proteomes" id="UP000236745"/>
    </source>
</evidence>
<keyword evidence="4" id="KW-1185">Reference proteome</keyword>
<dbReference type="EMBL" id="FNVQ01000002">
    <property type="protein sequence ID" value="SEG60824.1"/>
    <property type="molecule type" value="Genomic_DNA"/>
</dbReference>
<accession>A0A1H6BJJ1</accession>
<evidence type="ECO:0000256" key="1">
    <source>
        <dbReference type="SAM" id="MobiDB-lite"/>
    </source>
</evidence>
<feature type="domain" description="FlgO" evidence="2">
    <location>
        <begin position="109"/>
        <end position="235"/>
    </location>
</feature>
<proteinExistence type="predicted"/>
<dbReference type="Proteomes" id="UP000236745">
    <property type="component" value="Unassembled WGS sequence"/>
</dbReference>
<sequence length="267" mass="28895">MSRPRAERVKSAGAKSKGLNRKGNSPMISPINRVTGATAALMLTLLAGCASQEGALEPVQVERFGPEALSQIESVVNPGAESGRVGRTAALAQVGEADGAMDPVSEAVQQMAGQLVSGLDENRIRRLPMAVLKFHNLMQRDQVGPMGERLSDSFIFQMEHLGYNLVDYRAVSLTTTAKPELDPASLSLLRHSHRIYFVLTGTYARQPNGLVINARVLDTTTRQVLASGQTHISNERLEGQWPGYDPLQALQSGMIIENRQGPVGLDR</sequence>
<gene>
    <name evidence="3" type="ORF">SAMN05444390_102691</name>
</gene>
<reference evidence="3 4" key="1">
    <citation type="submission" date="2016-10" db="EMBL/GenBank/DDBJ databases">
        <authorList>
            <person name="de Groot N.N."/>
        </authorList>
    </citation>
    <scope>NUCLEOTIDE SEQUENCE [LARGE SCALE GENOMIC DNA]</scope>
    <source>
        <strain evidence="3 4">DSM 22012</strain>
    </source>
</reference>
<feature type="region of interest" description="Disordered" evidence="1">
    <location>
        <begin position="1"/>
        <end position="30"/>
    </location>
</feature>
<dbReference type="InterPro" id="IPR041215">
    <property type="entry name" value="FlgO_dom"/>
</dbReference>
<protein>
    <recommendedName>
        <fullName evidence="2">FlgO domain-containing protein</fullName>
    </recommendedName>
</protein>
<feature type="compositionally biased region" description="Basic and acidic residues" evidence="1">
    <location>
        <begin position="1"/>
        <end position="10"/>
    </location>
</feature>